<dbReference type="PANTHER" id="PTHR36973">
    <property type="entry name" value="SLL1456 PROTEIN-RELATED"/>
    <property type="match status" value="1"/>
</dbReference>
<accession>A0AA37TGW5</accession>
<comment type="caution">
    <text evidence="2">The sequence shown here is derived from an EMBL/GenBank/DDBJ whole genome shotgun (WGS) entry which is preliminary data.</text>
</comment>
<dbReference type="InterPro" id="IPR053188">
    <property type="entry name" value="FkbM_Methyltransferase"/>
</dbReference>
<dbReference type="Gene3D" id="3.40.50.150">
    <property type="entry name" value="Vaccinia Virus protein VP39"/>
    <property type="match status" value="1"/>
</dbReference>
<gene>
    <name evidence="2" type="ORF">GCM10007890_19150</name>
</gene>
<proteinExistence type="predicted"/>
<dbReference type="Pfam" id="PF05050">
    <property type="entry name" value="Methyltransf_21"/>
    <property type="match status" value="1"/>
</dbReference>
<sequence>MRTKKEALSLSAHHGFNASLVIDVGVATGTEGLYEVWPDAHYVLVEALPKFKDDLVRIASSLGSCESINAFAGRAAGTADIATAPDQLHVHWPADIAPPEWPRASVPVVTVDSLVARRLAISPSTQAVLKIDVDGAELDVLEGAKATLTCNCVVVIEAALLDEHAARFGRIVNFMTAHGYEVWDILEPVLRPSDSLLWQVDLVFVPRDSALRASRVYL</sequence>
<name>A0AA37TGW5_9HYPH</name>
<dbReference type="InterPro" id="IPR029063">
    <property type="entry name" value="SAM-dependent_MTases_sf"/>
</dbReference>
<reference evidence="3" key="1">
    <citation type="journal article" date="2019" name="Int. J. Syst. Evol. Microbiol.">
        <title>The Global Catalogue of Microorganisms (GCM) 10K type strain sequencing project: providing services to taxonomists for standard genome sequencing and annotation.</title>
        <authorList>
            <consortium name="The Broad Institute Genomics Platform"/>
            <consortium name="The Broad Institute Genome Sequencing Center for Infectious Disease"/>
            <person name="Wu L."/>
            <person name="Ma J."/>
        </authorList>
    </citation>
    <scope>NUCLEOTIDE SEQUENCE [LARGE SCALE GENOMIC DNA]</scope>
    <source>
        <strain evidence="3">NBRC 103632</strain>
    </source>
</reference>
<dbReference type="NCBIfam" id="TIGR01444">
    <property type="entry name" value="fkbM_fam"/>
    <property type="match status" value="1"/>
</dbReference>
<evidence type="ECO:0000259" key="1">
    <source>
        <dbReference type="Pfam" id="PF05050"/>
    </source>
</evidence>
<dbReference type="RefSeq" id="WP_238199338.1">
    <property type="nucleotide sequence ID" value="NZ_BPQZ01000035.1"/>
</dbReference>
<dbReference type="Proteomes" id="UP001157440">
    <property type="component" value="Unassembled WGS sequence"/>
</dbReference>
<protein>
    <recommendedName>
        <fullName evidence="1">Methyltransferase FkbM domain-containing protein</fullName>
    </recommendedName>
</protein>
<organism evidence="2 3">
    <name type="scientific">Methylobacterium tardum</name>
    <dbReference type="NCBI Taxonomy" id="374432"/>
    <lineage>
        <taxon>Bacteria</taxon>
        <taxon>Pseudomonadati</taxon>
        <taxon>Pseudomonadota</taxon>
        <taxon>Alphaproteobacteria</taxon>
        <taxon>Hyphomicrobiales</taxon>
        <taxon>Methylobacteriaceae</taxon>
        <taxon>Methylobacterium</taxon>
    </lineage>
</organism>
<evidence type="ECO:0000313" key="3">
    <source>
        <dbReference type="Proteomes" id="UP001157440"/>
    </source>
</evidence>
<keyword evidence="3" id="KW-1185">Reference proteome</keyword>
<dbReference type="AlphaFoldDB" id="A0AA37TGW5"/>
<dbReference type="InterPro" id="IPR006342">
    <property type="entry name" value="FkbM_mtfrase"/>
</dbReference>
<feature type="domain" description="Methyltransferase FkbM" evidence="1">
    <location>
        <begin position="40"/>
        <end position="181"/>
    </location>
</feature>
<dbReference type="PANTHER" id="PTHR36973:SF4">
    <property type="entry name" value="NODULATION PROTEIN"/>
    <property type="match status" value="1"/>
</dbReference>
<dbReference type="EMBL" id="BSPL01000012">
    <property type="protein sequence ID" value="GLS69902.1"/>
    <property type="molecule type" value="Genomic_DNA"/>
</dbReference>
<dbReference type="SUPFAM" id="SSF53335">
    <property type="entry name" value="S-adenosyl-L-methionine-dependent methyltransferases"/>
    <property type="match status" value="1"/>
</dbReference>
<evidence type="ECO:0000313" key="2">
    <source>
        <dbReference type="EMBL" id="GLS69902.1"/>
    </source>
</evidence>